<reference evidence="2 3" key="1">
    <citation type="journal article" date="2018" name="Mol. Plant Microbe Interact.">
        <title>Taxonomically Different Co-Microsymbionts of a Relict Legume, Oxytropis popoviana, Have Complementary Sets of Symbiotic Genes and Together Increase the Efficiency of Plant Nodulation.</title>
        <authorList>
            <person name="Safronova V."/>
            <person name="Belimov A."/>
            <person name="Sazanova A."/>
            <person name="Chirak E."/>
            <person name="Verkhozina A."/>
            <person name="Kuznetsova I."/>
            <person name="Andronov E."/>
            <person name="Puhalsky J."/>
            <person name="Tikhonovich I."/>
        </authorList>
    </citation>
    <scope>NUCLEOTIDE SEQUENCE [LARGE SCALE GENOMIC DNA]</scope>
    <source>
        <strain evidence="2 3">Opo-235</strain>
    </source>
</reference>
<protein>
    <submittedName>
        <fullName evidence="2">GNAT family N-acetyltransferase</fullName>
    </submittedName>
</protein>
<name>A0A3M9XCS0_9HYPH</name>
<proteinExistence type="predicted"/>
<dbReference type="Proteomes" id="UP000275436">
    <property type="component" value="Unassembled WGS sequence"/>
</dbReference>
<evidence type="ECO:0000313" key="2">
    <source>
        <dbReference type="EMBL" id="RNJ45681.1"/>
    </source>
</evidence>
<dbReference type="Pfam" id="PF13480">
    <property type="entry name" value="Acetyltransf_6"/>
    <property type="match status" value="1"/>
</dbReference>
<dbReference type="InterPro" id="IPR016181">
    <property type="entry name" value="Acyl_CoA_acyltransferase"/>
</dbReference>
<accession>A0A3M9XCS0</accession>
<sequence>METYCKAHPAWKAADLAIIGRRDTAMNAPFVLAIPRTRTFEVVTSAARLAEIAPAWTALWQRAGGLVFQHPDWIAAWWRTTPHQERRTLRIGLAWNGDRLDGVIALATFRRSGIRMLEWAAKDHSDYGDALVAPDSDPQVISRLWQHVFDQGGFDLAYLNRLLPDAGVRALLDPASRHARALRPNHRSEISYRVVGPWQSGAEWFETLSKKARQNYRRGRKFMEEGGAVRFRLLGADDPREPVLARVAVLKRLWLARHGRVSDLFDKGSPVLAALVSVLAELGLLRIFVLELDDTIIAVSINFEQHGTMMAFVTTYDPEYERASPGMVLMMDYIQWSLDRGLAKVDFLCGGEDFKRRFATQSVRLSSMIGARGLRGHLAALADRAVHVTKSSRAQRQPKAQTPDE</sequence>
<dbReference type="Gene3D" id="3.40.630.30">
    <property type="match status" value="1"/>
</dbReference>
<dbReference type="AlphaFoldDB" id="A0A3M9XCS0"/>
<comment type="caution">
    <text evidence="2">The sequence shown here is derived from an EMBL/GenBank/DDBJ whole genome shotgun (WGS) entry which is preliminary data.</text>
</comment>
<evidence type="ECO:0000259" key="1">
    <source>
        <dbReference type="Pfam" id="PF13480"/>
    </source>
</evidence>
<dbReference type="SUPFAM" id="SSF55729">
    <property type="entry name" value="Acyl-CoA N-acyltransferases (Nat)"/>
    <property type="match status" value="1"/>
</dbReference>
<keyword evidence="2" id="KW-0808">Transferase</keyword>
<dbReference type="InterPro" id="IPR038740">
    <property type="entry name" value="BioF2-like_GNAT_dom"/>
</dbReference>
<dbReference type="GO" id="GO:0016740">
    <property type="term" value="F:transferase activity"/>
    <property type="evidence" value="ECO:0007669"/>
    <property type="project" value="UniProtKB-KW"/>
</dbReference>
<dbReference type="EMBL" id="QKOD01000002">
    <property type="protein sequence ID" value="RNJ45681.1"/>
    <property type="molecule type" value="Genomic_DNA"/>
</dbReference>
<evidence type="ECO:0000313" key="3">
    <source>
        <dbReference type="Proteomes" id="UP000275436"/>
    </source>
</evidence>
<feature type="domain" description="BioF2-like acetyltransferase" evidence="1">
    <location>
        <begin position="210"/>
        <end position="356"/>
    </location>
</feature>
<gene>
    <name evidence="2" type="ORF">DNR46_09395</name>
</gene>
<organism evidence="2 3">
    <name type="scientific">Mesorhizobium japonicum</name>
    <dbReference type="NCBI Taxonomy" id="2066070"/>
    <lineage>
        <taxon>Bacteria</taxon>
        <taxon>Pseudomonadati</taxon>
        <taxon>Pseudomonadota</taxon>
        <taxon>Alphaproteobacteria</taxon>
        <taxon>Hyphomicrobiales</taxon>
        <taxon>Phyllobacteriaceae</taxon>
        <taxon>Mesorhizobium</taxon>
    </lineage>
</organism>